<dbReference type="Pfam" id="PF01047">
    <property type="entry name" value="MarR"/>
    <property type="match status" value="1"/>
</dbReference>
<keyword evidence="8" id="KW-1185">Reference proteome</keyword>
<keyword evidence="3" id="KW-0804">Transcription</keyword>
<dbReference type="InterPro" id="IPR036388">
    <property type="entry name" value="WH-like_DNA-bd_sf"/>
</dbReference>
<name>A0A2U3ACH3_9BACL</name>
<protein>
    <submittedName>
        <fullName evidence="6">DNA-binding MarR family transcriptional regulator</fullName>
    </submittedName>
    <submittedName>
        <fullName evidence="5">Uncharacterized HTH-type transcriptional regulator yusO</fullName>
    </submittedName>
</protein>
<dbReference type="Proteomes" id="UP000254330">
    <property type="component" value="Unassembled WGS sequence"/>
</dbReference>
<dbReference type="PANTHER" id="PTHR42756">
    <property type="entry name" value="TRANSCRIPTIONAL REGULATOR, MARR"/>
    <property type="match status" value="1"/>
</dbReference>
<sequence length="132" mass="15480">MNLLFHELLQKTREFTNGVNIVLKEHGLFSSQWTVLFTIEKHGQMTLTSIWKYLNVEAPTITRTINRLEELGLLQHEPGFDRRSKLVSLTDAGREKYQEVIETVSLYEENFARGLTEEEQLQFRQLLEKLKG</sequence>
<evidence type="ECO:0000259" key="4">
    <source>
        <dbReference type="PROSITE" id="PS50995"/>
    </source>
</evidence>
<evidence type="ECO:0000313" key="7">
    <source>
        <dbReference type="Proteomes" id="UP000254330"/>
    </source>
</evidence>
<proteinExistence type="predicted"/>
<organism evidence="5 7">
    <name type="scientific">Kurthia zopfii</name>
    <dbReference type="NCBI Taxonomy" id="1650"/>
    <lineage>
        <taxon>Bacteria</taxon>
        <taxon>Bacillati</taxon>
        <taxon>Bacillota</taxon>
        <taxon>Bacilli</taxon>
        <taxon>Bacillales</taxon>
        <taxon>Caryophanaceae</taxon>
        <taxon>Kurthia</taxon>
    </lineage>
</organism>
<comment type="caution">
    <text evidence="5">The sequence shown here is derived from an EMBL/GenBank/DDBJ whole genome shotgun (WGS) entry which is preliminary data.</text>
</comment>
<dbReference type="AlphaFoldDB" id="A0A2U3ACH3"/>
<keyword evidence="2 6" id="KW-0238">DNA-binding</keyword>
<evidence type="ECO:0000313" key="6">
    <source>
        <dbReference type="EMBL" id="TDR37418.1"/>
    </source>
</evidence>
<dbReference type="InterPro" id="IPR036390">
    <property type="entry name" value="WH_DNA-bd_sf"/>
</dbReference>
<dbReference type="EMBL" id="SNZG01000020">
    <property type="protein sequence ID" value="TDR37418.1"/>
    <property type="molecule type" value="Genomic_DNA"/>
</dbReference>
<evidence type="ECO:0000256" key="1">
    <source>
        <dbReference type="ARBA" id="ARBA00023015"/>
    </source>
</evidence>
<dbReference type="SMART" id="SM00347">
    <property type="entry name" value="HTH_MARR"/>
    <property type="match status" value="1"/>
</dbReference>
<feature type="domain" description="HTH marR-type" evidence="4">
    <location>
        <begin position="1"/>
        <end position="132"/>
    </location>
</feature>
<dbReference type="GO" id="GO:0003677">
    <property type="term" value="F:DNA binding"/>
    <property type="evidence" value="ECO:0007669"/>
    <property type="project" value="UniProtKB-KW"/>
</dbReference>
<evidence type="ECO:0000313" key="5">
    <source>
        <dbReference type="EMBL" id="STX09408.1"/>
    </source>
</evidence>
<gene>
    <name evidence="5" type="primary">yusO_2</name>
    <name evidence="6" type="ORF">DFR61_12013</name>
    <name evidence="5" type="ORF">NCTC10597_01083</name>
</gene>
<dbReference type="OrthoDB" id="1904211at2"/>
<dbReference type="PRINTS" id="PR00598">
    <property type="entry name" value="HTHMARR"/>
</dbReference>
<reference evidence="5 7" key="1">
    <citation type="submission" date="2018-06" db="EMBL/GenBank/DDBJ databases">
        <authorList>
            <consortium name="Pathogen Informatics"/>
            <person name="Doyle S."/>
        </authorList>
    </citation>
    <scope>NUCLEOTIDE SEQUENCE [LARGE SCALE GENOMIC DNA]</scope>
    <source>
        <strain evidence="5 7">NCTC10597</strain>
    </source>
</reference>
<dbReference type="SUPFAM" id="SSF46785">
    <property type="entry name" value="Winged helix' DNA-binding domain"/>
    <property type="match status" value="1"/>
</dbReference>
<dbReference type="InterPro" id="IPR000835">
    <property type="entry name" value="HTH_MarR-typ"/>
</dbReference>
<evidence type="ECO:0000313" key="8">
    <source>
        <dbReference type="Proteomes" id="UP000294641"/>
    </source>
</evidence>
<evidence type="ECO:0000256" key="2">
    <source>
        <dbReference type="ARBA" id="ARBA00023125"/>
    </source>
</evidence>
<reference evidence="6 8" key="2">
    <citation type="submission" date="2019-03" db="EMBL/GenBank/DDBJ databases">
        <title>Genomic Encyclopedia of Type Strains, Phase IV (KMG-IV): sequencing the most valuable type-strain genomes for metagenomic binning, comparative biology and taxonomic classification.</title>
        <authorList>
            <person name="Goeker M."/>
        </authorList>
    </citation>
    <scope>NUCLEOTIDE SEQUENCE [LARGE SCALE GENOMIC DNA]</scope>
    <source>
        <strain evidence="6 8">DSM 20580</strain>
    </source>
</reference>
<keyword evidence="1" id="KW-0805">Transcription regulation</keyword>
<dbReference type="RefSeq" id="WP_109349762.1">
    <property type="nucleotide sequence ID" value="NZ_BJUE01000013.1"/>
</dbReference>
<accession>A0A2U3ACH3</accession>
<dbReference type="PANTHER" id="PTHR42756:SF1">
    <property type="entry name" value="TRANSCRIPTIONAL REPRESSOR OF EMRAB OPERON"/>
    <property type="match status" value="1"/>
</dbReference>
<evidence type="ECO:0000256" key="3">
    <source>
        <dbReference type="ARBA" id="ARBA00023163"/>
    </source>
</evidence>
<dbReference type="Gene3D" id="1.10.10.10">
    <property type="entry name" value="Winged helix-like DNA-binding domain superfamily/Winged helix DNA-binding domain"/>
    <property type="match status" value="1"/>
</dbReference>
<dbReference type="PROSITE" id="PS50995">
    <property type="entry name" value="HTH_MARR_2"/>
    <property type="match status" value="1"/>
</dbReference>
<dbReference type="GO" id="GO:0003700">
    <property type="term" value="F:DNA-binding transcription factor activity"/>
    <property type="evidence" value="ECO:0007669"/>
    <property type="project" value="InterPro"/>
</dbReference>
<dbReference type="EMBL" id="UGNP01000001">
    <property type="protein sequence ID" value="STX09408.1"/>
    <property type="molecule type" value="Genomic_DNA"/>
</dbReference>
<dbReference type="Proteomes" id="UP000294641">
    <property type="component" value="Unassembled WGS sequence"/>
</dbReference>